<accession>A0A162QH53</accession>
<name>A0A162QH53_9BACL</name>
<evidence type="ECO:0000256" key="1">
    <source>
        <dbReference type="ARBA" id="ARBA00004288"/>
    </source>
</evidence>
<feature type="compositionally biased region" description="Basic and acidic residues" evidence="4">
    <location>
        <begin position="52"/>
        <end position="61"/>
    </location>
</feature>
<dbReference type="OrthoDB" id="1683648at2"/>
<dbReference type="Proteomes" id="UP000077355">
    <property type="component" value="Unassembled WGS sequence"/>
</dbReference>
<feature type="compositionally biased region" description="Polar residues" evidence="4">
    <location>
        <begin position="41"/>
        <end position="51"/>
    </location>
</feature>
<evidence type="ECO:0000313" key="5">
    <source>
        <dbReference type="EMBL" id="OAB48520.1"/>
    </source>
</evidence>
<proteinExistence type="inferred from homology"/>
<dbReference type="NCBIfam" id="TIGR02861">
    <property type="entry name" value="SASP_H"/>
    <property type="match status" value="1"/>
</dbReference>
<dbReference type="GO" id="GO:0030436">
    <property type="term" value="P:asexual sporulation"/>
    <property type="evidence" value="ECO:0007669"/>
    <property type="project" value="InterPro"/>
</dbReference>
<feature type="region of interest" description="Disordered" evidence="4">
    <location>
        <begin position="41"/>
        <end position="61"/>
    </location>
</feature>
<comment type="similarity">
    <text evidence="2">Belongs to the SspH family.</text>
</comment>
<gene>
    <name evidence="5" type="ORF">PBAT_02485</name>
</gene>
<sequence length="61" mass="6905">MDIRRAVDIFNDKENYAVKLDGKPVWIEQVDEANGMATVQLGSRPTNTHTVSVDRLHEEGH</sequence>
<evidence type="ECO:0000256" key="2">
    <source>
        <dbReference type="ARBA" id="ARBA00006573"/>
    </source>
</evidence>
<dbReference type="Pfam" id="PF08141">
    <property type="entry name" value="SspH"/>
    <property type="match status" value="1"/>
</dbReference>
<keyword evidence="6" id="KW-1185">Reference proteome</keyword>
<dbReference type="InterPro" id="IPR012610">
    <property type="entry name" value="SASP_SspH"/>
</dbReference>
<dbReference type="EMBL" id="LVJI01000001">
    <property type="protein sequence ID" value="OAB48520.1"/>
    <property type="molecule type" value="Genomic_DNA"/>
</dbReference>
<comment type="subcellular location">
    <subcellularLocation>
        <location evidence="1">Spore core</location>
    </subcellularLocation>
</comment>
<keyword evidence="3" id="KW-0749">Sporulation</keyword>
<evidence type="ECO:0000256" key="4">
    <source>
        <dbReference type="SAM" id="MobiDB-lite"/>
    </source>
</evidence>
<evidence type="ECO:0000256" key="3">
    <source>
        <dbReference type="ARBA" id="ARBA00022969"/>
    </source>
</evidence>
<protein>
    <submittedName>
        <fullName evidence="5">Spore protein</fullName>
    </submittedName>
</protein>
<dbReference type="AlphaFoldDB" id="A0A162QH53"/>
<evidence type="ECO:0000313" key="6">
    <source>
        <dbReference type="Proteomes" id="UP000077355"/>
    </source>
</evidence>
<organism evidence="5 6">
    <name type="scientific">Paenibacillus antarcticus</name>
    <dbReference type="NCBI Taxonomy" id="253703"/>
    <lineage>
        <taxon>Bacteria</taxon>
        <taxon>Bacillati</taxon>
        <taxon>Bacillota</taxon>
        <taxon>Bacilli</taxon>
        <taxon>Bacillales</taxon>
        <taxon>Paenibacillaceae</taxon>
        <taxon>Paenibacillus</taxon>
    </lineage>
</organism>
<dbReference type="RefSeq" id="WP_068646185.1">
    <property type="nucleotide sequence ID" value="NZ_CP043611.1"/>
</dbReference>
<dbReference type="GO" id="GO:0042601">
    <property type="term" value="C:endospore-forming forespore"/>
    <property type="evidence" value="ECO:0007669"/>
    <property type="project" value="InterPro"/>
</dbReference>
<dbReference type="GO" id="GO:0030435">
    <property type="term" value="P:sporulation resulting in formation of a cellular spore"/>
    <property type="evidence" value="ECO:0007669"/>
    <property type="project" value="UniProtKB-KW"/>
</dbReference>
<comment type="caution">
    <text evidence="5">The sequence shown here is derived from an EMBL/GenBank/DDBJ whole genome shotgun (WGS) entry which is preliminary data.</text>
</comment>
<reference evidence="5 6" key="1">
    <citation type="submission" date="2016-03" db="EMBL/GenBank/DDBJ databases">
        <title>Draft genome sequence of Paenibacillus antarcticus CECT 5836.</title>
        <authorList>
            <person name="Shin S.-K."/>
            <person name="Yi H."/>
        </authorList>
    </citation>
    <scope>NUCLEOTIDE SEQUENCE [LARGE SCALE GENOMIC DNA]</scope>
    <source>
        <strain evidence="5 6">CECT 5836</strain>
    </source>
</reference>